<dbReference type="PROSITE" id="PS51375">
    <property type="entry name" value="PPR"/>
    <property type="match status" value="1"/>
</dbReference>
<dbReference type="Gene3D" id="1.25.40.10">
    <property type="entry name" value="Tetratricopeptide repeat domain"/>
    <property type="match status" value="2"/>
</dbReference>
<feature type="repeat" description="PPR" evidence="5">
    <location>
        <begin position="138"/>
        <end position="172"/>
    </location>
</feature>
<reference evidence="7 8" key="1">
    <citation type="submission" date="2014-04" db="EMBL/GenBank/DDBJ databases">
        <authorList>
            <consortium name="DOE Joint Genome Institute"/>
            <person name="Kuo A."/>
            <person name="Kohler A."/>
            <person name="Jargeat P."/>
            <person name="Nagy L.G."/>
            <person name="Floudas D."/>
            <person name="Copeland A."/>
            <person name="Barry K.W."/>
            <person name="Cichocki N."/>
            <person name="Veneault-Fourrey C."/>
            <person name="LaButti K."/>
            <person name="Lindquist E.A."/>
            <person name="Lipzen A."/>
            <person name="Lundell T."/>
            <person name="Morin E."/>
            <person name="Murat C."/>
            <person name="Sun H."/>
            <person name="Tunlid A."/>
            <person name="Henrissat B."/>
            <person name="Grigoriev I.V."/>
            <person name="Hibbett D.S."/>
            <person name="Martin F."/>
            <person name="Nordberg H.P."/>
            <person name="Cantor M.N."/>
            <person name="Hua S.X."/>
        </authorList>
    </citation>
    <scope>NUCLEOTIDE SEQUENCE [LARGE SCALE GENOMIC DNA]</scope>
    <source>
        <strain evidence="7 8">Ve08.2h10</strain>
    </source>
</reference>
<reference evidence="8" key="2">
    <citation type="submission" date="2015-01" db="EMBL/GenBank/DDBJ databases">
        <title>Evolutionary Origins and Diversification of the Mycorrhizal Mutualists.</title>
        <authorList>
            <consortium name="DOE Joint Genome Institute"/>
            <consortium name="Mycorrhizal Genomics Consortium"/>
            <person name="Kohler A."/>
            <person name="Kuo A."/>
            <person name="Nagy L.G."/>
            <person name="Floudas D."/>
            <person name="Copeland A."/>
            <person name="Barry K.W."/>
            <person name="Cichocki N."/>
            <person name="Veneault-Fourrey C."/>
            <person name="LaButti K."/>
            <person name="Lindquist E.A."/>
            <person name="Lipzen A."/>
            <person name="Lundell T."/>
            <person name="Morin E."/>
            <person name="Murat C."/>
            <person name="Riley R."/>
            <person name="Ohm R."/>
            <person name="Sun H."/>
            <person name="Tunlid A."/>
            <person name="Henrissat B."/>
            <person name="Grigoriev I.V."/>
            <person name="Hibbett D.S."/>
            <person name="Martin F."/>
        </authorList>
    </citation>
    <scope>NUCLEOTIDE SEQUENCE [LARGE SCALE GENOMIC DNA]</scope>
    <source>
        <strain evidence="8">Ve08.2h10</strain>
    </source>
</reference>
<evidence type="ECO:0000256" key="5">
    <source>
        <dbReference type="PROSITE-ProRule" id="PRU00708"/>
    </source>
</evidence>
<evidence type="ECO:0000256" key="1">
    <source>
        <dbReference type="ARBA" id="ARBA00006192"/>
    </source>
</evidence>
<dbReference type="OrthoDB" id="185373at2759"/>
<evidence type="ECO:0000313" key="8">
    <source>
        <dbReference type="Proteomes" id="UP000054538"/>
    </source>
</evidence>
<dbReference type="PANTHER" id="PTHR47447:SF28">
    <property type="entry name" value="PENTACOTRIPEPTIDE-REPEAT REGION OF PRORP DOMAIN-CONTAINING PROTEIN"/>
    <property type="match status" value="1"/>
</dbReference>
<name>A0A0D0EBM3_9AGAM</name>
<evidence type="ECO:0000256" key="6">
    <source>
        <dbReference type="SAM" id="MobiDB-lite"/>
    </source>
</evidence>
<accession>A0A0D0EBM3</accession>
<feature type="region of interest" description="Disordered" evidence="6">
    <location>
        <begin position="38"/>
        <end position="101"/>
    </location>
</feature>
<dbReference type="HOGENOM" id="CLU_026239_0_0_1"/>
<keyword evidence="2" id="KW-0677">Repeat</keyword>
<keyword evidence="8" id="KW-1185">Reference proteome</keyword>
<dbReference type="Proteomes" id="UP000054538">
    <property type="component" value="Unassembled WGS sequence"/>
</dbReference>
<dbReference type="STRING" id="930991.A0A0D0EBM3"/>
<evidence type="ECO:0000313" key="7">
    <source>
        <dbReference type="EMBL" id="KIK97870.1"/>
    </source>
</evidence>
<feature type="compositionally biased region" description="Basic and acidic residues" evidence="6">
    <location>
        <begin position="84"/>
        <end position="95"/>
    </location>
</feature>
<dbReference type="NCBIfam" id="TIGR00756">
    <property type="entry name" value="PPR"/>
    <property type="match status" value="1"/>
</dbReference>
<evidence type="ECO:0000256" key="4">
    <source>
        <dbReference type="ARBA" id="ARBA00044511"/>
    </source>
</evidence>
<feature type="compositionally biased region" description="Polar residues" evidence="6">
    <location>
        <begin position="67"/>
        <end position="78"/>
    </location>
</feature>
<evidence type="ECO:0000256" key="2">
    <source>
        <dbReference type="ARBA" id="ARBA00022737"/>
    </source>
</evidence>
<dbReference type="InParanoid" id="A0A0D0EBM3"/>
<dbReference type="EMBL" id="KN824917">
    <property type="protein sequence ID" value="KIK97870.1"/>
    <property type="molecule type" value="Genomic_DNA"/>
</dbReference>
<sequence length="636" mass="72156">MISSRGKRAIQDAHTGFKRWSRCSNLDPLLYRFITTDHTSESRQRRSPRPRYSSANRVPRDSIDNRAATTRFSPSTCSVPPASPEKRPARSENGRKNAQTPKLLKPYDLALQLKQLCAQDNLDGAVERLQSVPRDAQNTAVWNTMLSLCMSQRRFQLAYTLFTDMKRRGFSPKNSTFTTMLKGLSRISDWQSFPKQLVHAHALYEHYLRHIESVKYHEPDNVAELCTSPLVAYINILGTAGELQKIFDVYFAMDQDGPGAPDKFVFTAMLRAIANHQEQPGDMSVRDTATSDAKHVWLQIEKTMQKRPDFDLDSRLIAASIRALTRGRPNDQNLALNIIGEHLGLTRPGDPGPMRLSKHLNSWTLDAALQVCIVMQKFRLCVHFMHQVMDKVDFENPYMRSILGRTHVHKLIRAQATLATLASPNESSEAIEVLEWCLKNDAIYYIPGLRPDTKTYHLVLLTCLRNSDWEGAVKTFQLMTGIQADAFHESEGKAPPKVQKQPRGRSLSPDVETMSFLMRTALQTKHNTNCLQAIWLAEYVGIETMLQDENAEPYYRGTLARAMGTTINRLMDDPRTEHRRAWFSLVKIQAQEVARSLENAISPESERMTLGSMAKLAQEDEAAAFDLAARSTKPRK</sequence>
<comment type="subunit">
    <text evidence="4">Binds to mitochondrial small subunit 15S rRNA.</text>
</comment>
<protein>
    <submittedName>
        <fullName evidence="7">Uncharacterized protein</fullName>
    </submittedName>
</protein>
<organism evidence="7 8">
    <name type="scientific">Paxillus rubicundulus Ve08.2h10</name>
    <dbReference type="NCBI Taxonomy" id="930991"/>
    <lineage>
        <taxon>Eukaryota</taxon>
        <taxon>Fungi</taxon>
        <taxon>Dikarya</taxon>
        <taxon>Basidiomycota</taxon>
        <taxon>Agaricomycotina</taxon>
        <taxon>Agaricomycetes</taxon>
        <taxon>Agaricomycetidae</taxon>
        <taxon>Boletales</taxon>
        <taxon>Paxilineae</taxon>
        <taxon>Paxillaceae</taxon>
        <taxon>Paxillus</taxon>
    </lineage>
</organism>
<dbReference type="InterPro" id="IPR011990">
    <property type="entry name" value="TPR-like_helical_dom_sf"/>
</dbReference>
<dbReference type="AlphaFoldDB" id="A0A0D0EBM3"/>
<dbReference type="PANTHER" id="PTHR47447">
    <property type="entry name" value="OS03G0856100 PROTEIN"/>
    <property type="match status" value="1"/>
</dbReference>
<proteinExistence type="inferred from homology"/>
<gene>
    <name evidence="7" type="ORF">PAXRUDRAFT_135440</name>
</gene>
<comment type="similarity">
    <text evidence="1">Belongs to the CCM1 family.</text>
</comment>
<dbReference type="Pfam" id="PF13041">
    <property type="entry name" value="PPR_2"/>
    <property type="match status" value="1"/>
</dbReference>
<comment type="function">
    <text evidence="3">Regulates mitochondrial small subunit maturation by controlling 15S rRNA 5'-end processing. Localizes to the 5' precursor of the 15S rRNA in a position that is subsequently occupied by mS47 in the mature yeast mtSSU. Uses structure and sequence-specific RNA recognition, binding to a single-stranded region of the precursor and specifically recognizing bases -6 to -1. The exchange of Ccm1 for mS47 is coupled to the irreversible removal of precursor rRNA that is accompanied by conformational changes of the mitoribosomal proteins uS5m and mS26. These conformational changes signal completion of 5'-end rRNA processing through protection of the mature 5'-end of the 15S rRNA and stabilization of mS47. The removal of the 5' precursor together with the dissociation of Ccm1 may be catalyzed by the 5'-3' exoribonuclease Pet127. Involved in the specific removal of group I introns in mitochondrial encoded transcripts.</text>
</comment>
<evidence type="ECO:0000256" key="3">
    <source>
        <dbReference type="ARBA" id="ARBA00044493"/>
    </source>
</evidence>
<dbReference type="InterPro" id="IPR002885">
    <property type="entry name" value="PPR_rpt"/>
</dbReference>